<feature type="compositionally biased region" description="Low complexity" evidence="1">
    <location>
        <begin position="1"/>
        <end position="19"/>
    </location>
</feature>
<organism evidence="2 3">
    <name type="scientific">Wickerhamomyces ciferrii (strain ATCC 14091 / BCRC 22168 / CBS 111 / JCM 3599 / NBRC 0793 / NRRL Y-1031 F-60-10)</name>
    <name type="common">Yeast</name>
    <name type="synonym">Pichia ciferrii</name>
    <dbReference type="NCBI Taxonomy" id="1206466"/>
    <lineage>
        <taxon>Eukaryota</taxon>
        <taxon>Fungi</taxon>
        <taxon>Dikarya</taxon>
        <taxon>Ascomycota</taxon>
        <taxon>Saccharomycotina</taxon>
        <taxon>Saccharomycetes</taxon>
        <taxon>Phaffomycetales</taxon>
        <taxon>Wickerhamomycetaceae</taxon>
        <taxon>Wickerhamomyces</taxon>
    </lineage>
</organism>
<evidence type="ECO:0000256" key="1">
    <source>
        <dbReference type="SAM" id="MobiDB-lite"/>
    </source>
</evidence>
<protein>
    <submittedName>
        <fullName evidence="2">Uncharacterized protein</fullName>
    </submittedName>
</protein>
<dbReference type="AlphaFoldDB" id="K0KA32"/>
<feature type="compositionally biased region" description="Low complexity" evidence="1">
    <location>
        <begin position="41"/>
        <end position="59"/>
    </location>
</feature>
<feature type="region of interest" description="Disordered" evidence="1">
    <location>
        <begin position="40"/>
        <end position="59"/>
    </location>
</feature>
<name>K0KA32_WICCF</name>
<evidence type="ECO:0000313" key="2">
    <source>
        <dbReference type="EMBL" id="CCH41770.1"/>
    </source>
</evidence>
<comment type="caution">
    <text evidence="2">The sequence shown here is derived from an EMBL/GenBank/DDBJ whole genome shotgun (WGS) entry which is preliminary data.</text>
</comment>
<keyword evidence="3" id="KW-1185">Reference proteome</keyword>
<accession>K0KA32</accession>
<dbReference type="HOGENOM" id="CLU_2361349_0_0_1"/>
<dbReference type="InParanoid" id="K0KA32"/>
<feature type="compositionally biased region" description="Polar residues" evidence="1">
    <location>
        <begin position="20"/>
        <end position="30"/>
    </location>
</feature>
<reference evidence="2 3" key="1">
    <citation type="journal article" date="2012" name="Eukaryot. Cell">
        <title>Draft genome sequence of Wickerhamomyces ciferrii NRRL Y-1031 F-60-10.</title>
        <authorList>
            <person name="Schneider J."/>
            <person name="Andrea H."/>
            <person name="Blom J."/>
            <person name="Jaenicke S."/>
            <person name="Ruckert C."/>
            <person name="Schorsch C."/>
            <person name="Szczepanowski R."/>
            <person name="Farwick M."/>
            <person name="Goesmann A."/>
            <person name="Puhler A."/>
            <person name="Schaffer S."/>
            <person name="Tauch A."/>
            <person name="Kohler T."/>
            <person name="Brinkrolf K."/>
        </authorList>
    </citation>
    <scope>NUCLEOTIDE SEQUENCE [LARGE SCALE GENOMIC DNA]</scope>
    <source>
        <strain evidence="3">ATCC 14091 / BCRC 22168 / CBS 111 / JCM 3599 / NBRC 0793 / NRRL Y-1031 F-60-10</strain>
    </source>
</reference>
<proteinExistence type="predicted"/>
<evidence type="ECO:0000313" key="3">
    <source>
        <dbReference type="Proteomes" id="UP000009328"/>
    </source>
</evidence>
<feature type="region of interest" description="Disordered" evidence="1">
    <location>
        <begin position="1"/>
        <end position="30"/>
    </location>
</feature>
<sequence>MSNTNRLSLRNSRSRSTSSFQQIPEDQQIQDNQRIQELKNDTVLNNNDNNDSNIRSDQNDGWNSFLNFGSEFLENKGSVARDHVCITTHPHGIIKY</sequence>
<dbReference type="EMBL" id="CAIF01000028">
    <property type="protein sequence ID" value="CCH41770.1"/>
    <property type="molecule type" value="Genomic_DNA"/>
</dbReference>
<gene>
    <name evidence="2" type="ORF">BN7_1309</name>
</gene>
<dbReference type="Proteomes" id="UP000009328">
    <property type="component" value="Unassembled WGS sequence"/>
</dbReference>